<evidence type="ECO:0000256" key="1">
    <source>
        <dbReference type="ARBA" id="ARBA00010062"/>
    </source>
</evidence>
<gene>
    <name evidence="5" type="ORF">IAC80_06300</name>
</gene>
<dbReference type="PANTHER" id="PTHR30483">
    <property type="entry name" value="LEUCINE-SPECIFIC-BINDING PROTEIN"/>
    <property type="match status" value="1"/>
</dbReference>
<dbReference type="SUPFAM" id="SSF53822">
    <property type="entry name" value="Periplasmic binding protein-like I"/>
    <property type="match status" value="1"/>
</dbReference>
<dbReference type="PANTHER" id="PTHR30483:SF6">
    <property type="entry name" value="PERIPLASMIC BINDING PROTEIN OF ABC TRANSPORTER FOR NATURAL AMINO ACIDS"/>
    <property type="match status" value="1"/>
</dbReference>
<protein>
    <submittedName>
        <fullName evidence="5">ABC transporter substrate-binding protein</fullName>
    </submittedName>
</protein>
<feature type="chain" id="PRO_5038886763" evidence="3">
    <location>
        <begin position="24"/>
        <end position="379"/>
    </location>
</feature>
<dbReference type="CDD" id="cd06347">
    <property type="entry name" value="PBP1_ABC_LivK_ligand_binding-like"/>
    <property type="match status" value="1"/>
</dbReference>
<comment type="similarity">
    <text evidence="1">Belongs to the leucine-binding protein family.</text>
</comment>
<keyword evidence="2 3" id="KW-0732">Signal</keyword>
<dbReference type="InterPro" id="IPR028081">
    <property type="entry name" value="Leu-bd"/>
</dbReference>
<evidence type="ECO:0000313" key="6">
    <source>
        <dbReference type="Proteomes" id="UP000886889"/>
    </source>
</evidence>
<dbReference type="InterPro" id="IPR051010">
    <property type="entry name" value="BCAA_transport"/>
</dbReference>
<comment type="caution">
    <text evidence="5">The sequence shown here is derived from an EMBL/GenBank/DDBJ whole genome shotgun (WGS) entry which is preliminary data.</text>
</comment>
<dbReference type="EMBL" id="DVOS01000055">
    <property type="protein sequence ID" value="HIV23533.1"/>
    <property type="molecule type" value="Genomic_DNA"/>
</dbReference>
<reference evidence="5" key="2">
    <citation type="journal article" date="2021" name="PeerJ">
        <title>Extensive microbial diversity within the chicken gut microbiome revealed by metagenomics and culture.</title>
        <authorList>
            <person name="Gilroy R."/>
            <person name="Ravi A."/>
            <person name="Getino M."/>
            <person name="Pursley I."/>
            <person name="Horton D.L."/>
            <person name="Alikhan N.F."/>
            <person name="Baker D."/>
            <person name="Gharbi K."/>
            <person name="Hall N."/>
            <person name="Watson M."/>
            <person name="Adriaenssens E.M."/>
            <person name="Foster-Nyarko E."/>
            <person name="Jarju S."/>
            <person name="Secka A."/>
            <person name="Antonio M."/>
            <person name="Oren A."/>
            <person name="Chaudhuri R.R."/>
            <person name="La Ragione R."/>
            <person name="Hildebrand F."/>
            <person name="Pallen M.J."/>
        </authorList>
    </citation>
    <scope>NUCLEOTIDE SEQUENCE</scope>
    <source>
        <strain evidence="5">ChiBcec6-7307</strain>
    </source>
</reference>
<accession>A0A9D1T919</accession>
<evidence type="ECO:0000256" key="3">
    <source>
        <dbReference type="SAM" id="SignalP"/>
    </source>
</evidence>
<dbReference type="Pfam" id="PF13458">
    <property type="entry name" value="Peripla_BP_6"/>
    <property type="match status" value="1"/>
</dbReference>
<evidence type="ECO:0000313" key="5">
    <source>
        <dbReference type="EMBL" id="HIV23533.1"/>
    </source>
</evidence>
<dbReference type="InterPro" id="IPR028082">
    <property type="entry name" value="Peripla_BP_I"/>
</dbReference>
<organism evidence="5 6">
    <name type="scientific">Candidatus Merdiplasma excrementigallinarum</name>
    <dbReference type="NCBI Taxonomy" id="2840864"/>
    <lineage>
        <taxon>Bacteria</taxon>
        <taxon>Bacillati</taxon>
        <taxon>Bacillota</taxon>
        <taxon>Clostridia</taxon>
        <taxon>Lachnospirales</taxon>
        <taxon>Lachnospiraceae</taxon>
        <taxon>Lachnospiraceae incertae sedis</taxon>
        <taxon>Candidatus Merdiplasma</taxon>
    </lineage>
</organism>
<dbReference type="Proteomes" id="UP000886889">
    <property type="component" value="Unassembled WGS sequence"/>
</dbReference>
<name>A0A9D1T919_9FIRM</name>
<dbReference type="Gene3D" id="3.40.50.2300">
    <property type="match status" value="2"/>
</dbReference>
<proteinExistence type="inferred from homology"/>
<feature type="signal peptide" evidence="3">
    <location>
        <begin position="1"/>
        <end position="23"/>
    </location>
</feature>
<evidence type="ECO:0000256" key="2">
    <source>
        <dbReference type="ARBA" id="ARBA00022729"/>
    </source>
</evidence>
<dbReference type="AlphaFoldDB" id="A0A9D1T919"/>
<sequence>MKKKLFGAVLTAAVLASSMTAMAEEETIKIGALFNLTGGQASIDTPSYQGFKLRADEINAAGGINGRQIEVISYDGKTDQATCANNAKKMIDVDGCVVVSGFSDSNYALAAGAIAQERQVPFVITGATLPDLCEQIGDYAFMVPFGDDTCAYAAAEYAYAEIGTKCYMMVDQSMEFTKTLASCFEERFTELGGEIVGSDSYMNGDPDFSAQIDRFLNDEGGSEFLFFSSVPNDAGPLVLQFRDKGVTLPIVSGDGFDTPLVAEVAGDQAYDVYISTHCSYTNEAENVQNFVKAYTDAYGTAPENAFAALGYDAMDLIGKALEKVEDPTDTAAIRDAIESTTDFKGVTGTISYTADSHKPDKTASILELVDGQFQFITEE</sequence>
<reference evidence="5" key="1">
    <citation type="submission" date="2020-10" db="EMBL/GenBank/DDBJ databases">
        <authorList>
            <person name="Gilroy R."/>
        </authorList>
    </citation>
    <scope>NUCLEOTIDE SEQUENCE</scope>
    <source>
        <strain evidence="5">ChiBcec6-7307</strain>
    </source>
</reference>
<feature type="domain" description="Leucine-binding protein" evidence="4">
    <location>
        <begin position="27"/>
        <end position="371"/>
    </location>
</feature>
<evidence type="ECO:0000259" key="4">
    <source>
        <dbReference type="Pfam" id="PF13458"/>
    </source>
</evidence>